<proteinExistence type="inferred from homology"/>
<feature type="region of interest" description="Disordered" evidence="7">
    <location>
        <begin position="478"/>
        <end position="541"/>
    </location>
</feature>
<evidence type="ECO:0000313" key="9">
    <source>
        <dbReference type="EnsemblMetazoa" id="ASIC007871-PA"/>
    </source>
</evidence>
<dbReference type="OrthoDB" id="337464at2759"/>
<dbReference type="PROSITE" id="PS00813">
    <property type="entry name" value="IF4E"/>
    <property type="match status" value="1"/>
</dbReference>
<dbReference type="Pfam" id="PF04636">
    <property type="entry name" value="PA26"/>
    <property type="match status" value="1"/>
</dbReference>
<gene>
    <name evidence="8" type="ORF">ZHAS_00007871</name>
</gene>
<dbReference type="VEuPathDB" id="VectorBase:ASIS006307"/>
<feature type="region of interest" description="Disordered" evidence="7">
    <location>
        <begin position="192"/>
        <end position="211"/>
    </location>
</feature>
<dbReference type="STRING" id="74873.A0A084VR03"/>
<reference evidence="8 10" key="1">
    <citation type="journal article" date="2014" name="BMC Genomics">
        <title>Genome sequence of Anopheles sinensis provides insight into genetics basis of mosquito competence for malaria parasites.</title>
        <authorList>
            <person name="Zhou D."/>
            <person name="Zhang D."/>
            <person name="Ding G."/>
            <person name="Shi L."/>
            <person name="Hou Q."/>
            <person name="Ye Y."/>
            <person name="Xu Y."/>
            <person name="Zhou H."/>
            <person name="Xiong C."/>
            <person name="Li S."/>
            <person name="Yu J."/>
            <person name="Hong S."/>
            <person name="Yu X."/>
            <person name="Zou P."/>
            <person name="Chen C."/>
            <person name="Chang X."/>
            <person name="Wang W."/>
            <person name="Lv Y."/>
            <person name="Sun Y."/>
            <person name="Ma L."/>
            <person name="Shen B."/>
            <person name="Zhu C."/>
        </authorList>
    </citation>
    <scope>NUCLEOTIDE SEQUENCE [LARGE SCALE GENOMIC DNA]</scope>
</reference>
<dbReference type="EnsemblMetazoa" id="ASIC007871-RA">
    <property type="protein sequence ID" value="ASIC007871-PA"/>
    <property type="gene ID" value="ASIC007871"/>
</dbReference>
<evidence type="ECO:0000313" key="8">
    <source>
        <dbReference type="EMBL" id="KFB40397.1"/>
    </source>
</evidence>
<comment type="subcellular location">
    <subcellularLocation>
        <location evidence="1">Cytoplasm</location>
    </subcellularLocation>
</comment>
<feature type="region of interest" description="Disordered" evidence="7">
    <location>
        <begin position="658"/>
        <end position="680"/>
    </location>
</feature>
<dbReference type="EMBL" id="ATLV01015363">
    <property type="status" value="NOT_ANNOTATED_CDS"/>
    <property type="molecule type" value="Genomic_DNA"/>
</dbReference>
<dbReference type="InterPro" id="IPR023398">
    <property type="entry name" value="TIF_eIF4e-like"/>
</dbReference>
<dbReference type="GO" id="GO:1990253">
    <property type="term" value="P:cellular response to leucine starvation"/>
    <property type="evidence" value="ECO:0007669"/>
    <property type="project" value="TreeGrafter"/>
</dbReference>
<feature type="compositionally biased region" description="Polar residues" evidence="7">
    <location>
        <begin position="192"/>
        <end position="203"/>
    </location>
</feature>
<evidence type="ECO:0000256" key="4">
    <source>
        <dbReference type="ARBA" id="ARBA00023002"/>
    </source>
</evidence>
<dbReference type="VEuPathDB" id="VectorBase:ASIC007871"/>
<evidence type="ECO:0000256" key="2">
    <source>
        <dbReference type="ARBA" id="ARBA00008350"/>
    </source>
</evidence>
<dbReference type="InterPro" id="IPR029032">
    <property type="entry name" value="AhpD-like"/>
</dbReference>
<dbReference type="GO" id="GO:1904262">
    <property type="term" value="P:negative regulation of TORC1 signaling"/>
    <property type="evidence" value="ECO:0007669"/>
    <property type="project" value="UniProtKB-ARBA"/>
</dbReference>
<evidence type="ECO:0000256" key="7">
    <source>
        <dbReference type="SAM" id="MobiDB-lite"/>
    </source>
</evidence>
<evidence type="ECO:0000256" key="3">
    <source>
        <dbReference type="ARBA" id="ARBA00022490"/>
    </source>
</evidence>
<evidence type="ECO:0000256" key="5">
    <source>
        <dbReference type="ARBA" id="ARBA00032656"/>
    </source>
</evidence>
<keyword evidence="3" id="KW-0963">Cytoplasm</keyword>
<feature type="compositionally biased region" description="Polar residues" evidence="7">
    <location>
        <begin position="518"/>
        <end position="531"/>
    </location>
</feature>
<dbReference type="PANTHER" id="PTHR12474">
    <property type="entry name" value="P53 REGULATED PA26 NUCLEAR PROTEIN SESTRIN"/>
    <property type="match status" value="1"/>
</dbReference>
<evidence type="ECO:0000256" key="6">
    <source>
        <dbReference type="ARBA" id="ARBA00049242"/>
    </source>
</evidence>
<keyword evidence="10" id="KW-1185">Reference proteome</keyword>
<accession>A0A084VR03</accession>
<comment type="catalytic activity">
    <reaction evidence="6">
        <text>a hydroperoxide + L-cysteinyl-[protein] = S-hydroxy-L-cysteinyl-[protein] + an alcohol</text>
        <dbReference type="Rhea" id="RHEA:67124"/>
        <dbReference type="Rhea" id="RHEA-COMP:10131"/>
        <dbReference type="Rhea" id="RHEA-COMP:17193"/>
        <dbReference type="ChEBI" id="CHEBI:29950"/>
        <dbReference type="ChEBI" id="CHEBI:30879"/>
        <dbReference type="ChEBI" id="CHEBI:35924"/>
        <dbReference type="ChEBI" id="CHEBI:61973"/>
    </reaction>
    <physiologicalReaction direction="left-to-right" evidence="6">
        <dbReference type="Rhea" id="RHEA:67125"/>
    </physiologicalReaction>
</comment>
<dbReference type="GO" id="GO:0000340">
    <property type="term" value="F:RNA 7-methylguanosine cap binding"/>
    <property type="evidence" value="ECO:0007669"/>
    <property type="project" value="UniProtKB-ARBA"/>
</dbReference>
<organism evidence="9 10">
    <name type="scientific">Anopheles sinensis</name>
    <name type="common">Mosquito</name>
    <dbReference type="NCBI Taxonomy" id="74873"/>
    <lineage>
        <taxon>Eukaryota</taxon>
        <taxon>Metazoa</taxon>
        <taxon>Ecdysozoa</taxon>
        <taxon>Arthropoda</taxon>
        <taxon>Hexapoda</taxon>
        <taxon>Insecta</taxon>
        <taxon>Pterygota</taxon>
        <taxon>Neoptera</taxon>
        <taxon>Endopterygota</taxon>
        <taxon>Diptera</taxon>
        <taxon>Nematocera</taxon>
        <taxon>Culicoidea</taxon>
        <taxon>Culicidae</taxon>
        <taxon>Anophelinae</taxon>
        <taxon>Anopheles</taxon>
    </lineage>
</organism>
<dbReference type="SUPFAM" id="SSF55418">
    <property type="entry name" value="eIF4e-like"/>
    <property type="match status" value="1"/>
</dbReference>
<dbReference type="Pfam" id="PF01652">
    <property type="entry name" value="IF4E"/>
    <property type="match status" value="1"/>
</dbReference>
<dbReference type="EMBL" id="KE525007">
    <property type="protein sequence ID" value="KFB40397.1"/>
    <property type="molecule type" value="Genomic_DNA"/>
</dbReference>
<dbReference type="Proteomes" id="UP000030765">
    <property type="component" value="Unassembled WGS sequence"/>
</dbReference>
<dbReference type="VEuPathDB" id="VectorBase:ASIS013041"/>
<protein>
    <recommendedName>
        <fullName evidence="5">eIF-4F 25 kDa subunit</fullName>
    </recommendedName>
</protein>
<dbReference type="GO" id="GO:0070728">
    <property type="term" value="F:L-leucine binding"/>
    <property type="evidence" value="ECO:0007669"/>
    <property type="project" value="TreeGrafter"/>
</dbReference>
<name>A0A084VR03_ANOSI</name>
<dbReference type="Gene3D" id="3.30.760.10">
    <property type="entry name" value="RNA Cap, Translation Initiation Factor Eif4e"/>
    <property type="match status" value="1"/>
</dbReference>
<dbReference type="FunFam" id="1.20.1290.10:FF:000001">
    <property type="entry name" value="Sestrin 1"/>
    <property type="match status" value="1"/>
</dbReference>
<dbReference type="GO" id="GO:0016684">
    <property type="term" value="F:oxidoreductase activity, acting on peroxide as acceptor"/>
    <property type="evidence" value="ECO:0007669"/>
    <property type="project" value="TreeGrafter"/>
</dbReference>
<dbReference type="SUPFAM" id="SSF69118">
    <property type="entry name" value="AhpD-like"/>
    <property type="match status" value="1"/>
</dbReference>
<dbReference type="VEuPathDB" id="VectorBase:ASIS022866"/>
<dbReference type="GO" id="GO:0005634">
    <property type="term" value="C:nucleus"/>
    <property type="evidence" value="ECO:0007669"/>
    <property type="project" value="InterPro"/>
</dbReference>
<dbReference type="GO" id="GO:0071233">
    <property type="term" value="P:cellular response to L-leucine"/>
    <property type="evidence" value="ECO:0007669"/>
    <property type="project" value="TreeGrafter"/>
</dbReference>
<feature type="compositionally biased region" description="Polar residues" evidence="7">
    <location>
        <begin position="483"/>
        <end position="502"/>
    </location>
</feature>
<reference evidence="9" key="2">
    <citation type="submission" date="2020-05" db="UniProtKB">
        <authorList>
            <consortium name="EnsemblMetazoa"/>
        </authorList>
    </citation>
    <scope>IDENTIFICATION</scope>
</reference>
<dbReference type="GO" id="GO:0003743">
    <property type="term" value="F:translation initiation factor activity"/>
    <property type="evidence" value="ECO:0007669"/>
    <property type="project" value="InterPro"/>
</dbReference>
<comment type="similarity">
    <text evidence="2">Belongs to the sestrin family.</text>
</comment>
<dbReference type="GO" id="GO:0016239">
    <property type="term" value="P:positive regulation of macroautophagy"/>
    <property type="evidence" value="ECO:0007669"/>
    <property type="project" value="TreeGrafter"/>
</dbReference>
<dbReference type="InterPro" id="IPR019770">
    <property type="entry name" value="TIF_eIF_4E_CS"/>
</dbReference>
<dbReference type="PANTHER" id="PTHR12474:SF0">
    <property type="entry name" value="SESTRIN HOMOLOG"/>
    <property type="match status" value="1"/>
</dbReference>
<dbReference type="GO" id="GO:1901031">
    <property type="term" value="P:regulation of response to reactive oxygen species"/>
    <property type="evidence" value="ECO:0007669"/>
    <property type="project" value="InterPro"/>
</dbReference>
<dbReference type="EMBL" id="ATLV01015362">
    <property type="status" value="NOT_ANNOTATED_CDS"/>
    <property type="molecule type" value="Genomic_DNA"/>
</dbReference>
<dbReference type="AlphaFoldDB" id="A0A084VR03"/>
<dbReference type="InterPro" id="IPR001040">
    <property type="entry name" value="TIF_eIF_4E"/>
</dbReference>
<evidence type="ECO:0000313" key="10">
    <source>
        <dbReference type="Proteomes" id="UP000030765"/>
    </source>
</evidence>
<sequence>MCTCFSLFLQYGSKNSPTDNSNLDHVTKVIAYHPRYLDHFLSTQKFVLQCDGPLPYDYRNYIAIMAAARHKCTYLVNLYEDVFLRNGGDPSWLNGLEHIPTKLRAISDINKILAHRPWLLNKGHIERLTKGQNSWSLSEVVHAIVLLAHYHSLSSFVFSCGLTQELDGISHKVIENNNVLTQKTAFNRLNDLYNSQHPDSHPQNGDDGNIRPEVTVDALMQRMKRLSEKNDEACSETELSNRFKHVEQQAAELPPVIREAPAEVPQQIGRYVDDPSFTYQDFARRGAENIPQTFRIQDYSWDDHGYSLVNRLYNDVGFYLDEKFRAAYNLTYYTIAGRTNVDTSKFRRAIWNYIQCIYGIRHDDYDYGEVNQLLDRSLKMFIKTACCFPERITKLDYDSVLVELQHSEKVVYSVEARQYTNMSARFQPKQEIDPEIPEPIVVFRYSNSPARKHESTDDHRVCLSLDWSRLQREAAADAHRAENISSPDANTITSSSEDTSAEGSRLQIACESEHSETMSHQSECSESSETMVSPVPTARRATIGSSEIQNLVPRTNGRISLRRWNTMIALENCEVPLVYHKNMARKFPVPARTPSQAEQRRRNTEAARLSRAKMKIAVMLMEKEQKELAEENIARKRLIAAKLVYANALRTLVGLPPSVHSESSEQSSQNQIQALAEQPGAAAETIDPENLIKHPLQHTWTLWYLELDRSKSWAESMNEVASFSTVEDFWSLYNHIRGPSEIKVGTDYMLFKSHIRPMWEDEANNRGGRWTVNMNKHLSDKYWLDTALCLIGESFEHSDDICGAIVNVRQKIDKISIWTANFQNREAVMDIGRTFKERLGLRAQIFYQNHKDTMIKSGSSTKATYSV</sequence>
<evidence type="ECO:0000256" key="1">
    <source>
        <dbReference type="ARBA" id="ARBA00004496"/>
    </source>
</evidence>
<dbReference type="InterPro" id="IPR006730">
    <property type="entry name" value="Sestrin"/>
</dbReference>
<dbReference type="Gene3D" id="1.20.1290.10">
    <property type="entry name" value="AhpD-like"/>
    <property type="match status" value="1"/>
</dbReference>
<keyword evidence="4" id="KW-0560">Oxidoreductase</keyword>
<dbReference type="GO" id="GO:0005737">
    <property type="term" value="C:cytoplasm"/>
    <property type="evidence" value="ECO:0007669"/>
    <property type="project" value="UniProtKB-SubCell"/>
</dbReference>